<evidence type="ECO:0000259" key="5">
    <source>
        <dbReference type="Pfam" id="PF00889"/>
    </source>
</evidence>
<accession>A0A078AQ22</accession>
<dbReference type="InterPro" id="IPR009060">
    <property type="entry name" value="UBA-like_sf"/>
</dbReference>
<evidence type="ECO:0000256" key="2">
    <source>
        <dbReference type="ARBA" id="ARBA00022768"/>
    </source>
</evidence>
<comment type="function">
    <text evidence="4">Associates with the EF-Tu.GDP complex and induces the exchange of GDP to GTP. It remains bound to the aminoacyl-tRNA.EF-Tu.GTP complex up to the GTP hydrolysis stage on the ribosome.</text>
</comment>
<reference evidence="6 7" key="1">
    <citation type="submission" date="2014-06" db="EMBL/GenBank/DDBJ databases">
        <authorList>
            <person name="Swart Estienne"/>
        </authorList>
    </citation>
    <scope>NUCLEOTIDE SEQUENCE [LARGE SCALE GENOMIC DNA]</scope>
    <source>
        <strain evidence="6 7">130c</strain>
    </source>
</reference>
<dbReference type="NCBIfam" id="TIGR00116">
    <property type="entry name" value="tsf"/>
    <property type="match status" value="1"/>
</dbReference>
<dbReference type="CDD" id="cd14275">
    <property type="entry name" value="UBA_EF-Ts"/>
    <property type="match status" value="1"/>
</dbReference>
<dbReference type="FunFam" id="1.10.8.10:FF:000001">
    <property type="entry name" value="Elongation factor Ts"/>
    <property type="match status" value="1"/>
</dbReference>
<dbReference type="AlphaFoldDB" id="A0A078AQ22"/>
<dbReference type="PANTHER" id="PTHR11741:SF0">
    <property type="entry name" value="ELONGATION FACTOR TS, MITOCHONDRIAL"/>
    <property type="match status" value="1"/>
</dbReference>
<keyword evidence="2 4" id="KW-0251">Elongation factor</keyword>
<evidence type="ECO:0000256" key="4">
    <source>
        <dbReference type="HAMAP-Rule" id="MF_03135"/>
    </source>
</evidence>
<dbReference type="Gene3D" id="3.30.479.20">
    <property type="entry name" value="Elongation factor Ts, dimerisation domain"/>
    <property type="match status" value="2"/>
</dbReference>
<dbReference type="InParanoid" id="A0A078AQ22"/>
<sequence>MHLSRYLLRKSLPISSQFQTAQQVVAQRLFSGQAVSPKLVKQLRELTGSPLKDCMKTLDETKGDIEQAKELLRKRGLADADKKVGRATAEGYVGMRLDRQSRLLTMVELHCETDFVAKTEKFKEGLDRVIETLHKQGNALQFGQTDMSNQDRINQIARELKLSKPLDSDLQSQTLEDGIKYIISKTQENCKLAKIYQRTWNPEEGQIMHSYIHNPQQINSMLFGKLGTAILMQTNDKKHNGEIQDLAESLALHIAAMKPTYLNKKEVPEDLKKKLKEEGPKDQALWKMYNRDVLMEQELATTEESIKVKTLMRQRESEIFTPILIKEWAFFNIGA</sequence>
<dbReference type="EMBL" id="CCKQ01012822">
    <property type="protein sequence ID" value="CDW84465.1"/>
    <property type="molecule type" value="Genomic_DNA"/>
</dbReference>
<name>A0A078AQ22_STYLE</name>
<evidence type="ECO:0000313" key="7">
    <source>
        <dbReference type="Proteomes" id="UP000039865"/>
    </source>
</evidence>
<evidence type="ECO:0000256" key="1">
    <source>
        <dbReference type="ARBA" id="ARBA00005532"/>
    </source>
</evidence>
<protein>
    <recommendedName>
        <fullName evidence="4">Elongation factor Ts, mitochondrial</fullName>
        <shortName evidence="4">EF-Ts</shortName>
        <shortName evidence="4">EF-TsMt</shortName>
    </recommendedName>
</protein>
<comment type="similarity">
    <text evidence="1 4">Belongs to the EF-Ts family.</text>
</comment>
<dbReference type="InterPro" id="IPR036402">
    <property type="entry name" value="EF-Ts_dimer_sf"/>
</dbReference>
<keyword evidence="3 4" id="KW-0648">Protein biosynthesis</keyword>
<evidence type="ECO:0000256" key="3">
    <source>
        <dbReference type="ARBA" id="ARBA00022917"/>
    </source>
</evidence>
<keyword evidence="4" id="KW-0496">Mitochondrion</keyword>
<dbReference type="PANTHER" id="PTHR11741">
    <property type="entry name" value="ELONGATION FACTOR TS"/>
    <property type="match status" value="1"/>
</dbReference>
<dbReference type="Gene3D" id="1.10.8.10">
    <property type="entry name" value="DNA helicase RuvA subunit, C-terminal domain"/>
    <property type="match status" value="1"/>
</dbReference>
<dbReference type="GO" id="GO:0070125">
    <property type="term" value="P:mitochondrial translational elongation"/>
    <property type="evidence" value="ECO:0007669"/>
    <property type="project" value="TreeGrafter"/>
</dbReference>
<dbReference type="Pfam" id="PF00889">
    <property type="entry name" value="EF_TS"/>
    <property type="match status" value="1"/>
</dbReference>
<proteinExistence type="inferred from homology"/>
<dbReference type="OMA" id="QEYMLDD"/>
<feature type="domain" description="Translation elongation factor EFTs/EF1B dimerisation" evidence="5">
    <location>
        <begin position="105"/>
        <end position="277"/>
    </location>
</feature>
<dbReference type="HAMAP" id="MF_00050">
    <property type="entry name" value="EF_Ts"/>
    <property type="match status" value="1"/>
</dbReference>
<comment type="subcellular location">
    <subcellularLocation>
        <location evidence="4">Mitochondrion</location>
    </subcellularLocation>
</comment>
<gene>
    <name evidence="6" type="primary">Contig16618.g17705</name>
    <name evidence="6" type="ORF">STYLEM_13528</name>
</gene>
<dbReference type="SUPFAM" id="SSF46934">
    <property type="entry name" value="UBA-like"/>
    <property type="match status" value="1"/>
</dbReference>
<dbReference type="InterPro" id="IPR014039">
    <property type="entry name" value="Transl_elong_EFTs/EF1B_dimer"/>
</dbReference>
<dbReference type="InterPro" id="IPR001816">
    <property type="entry name" value="Transl_elong_EFTs/EF1B"/>
</dbReference>
<dbReference type="SUPFAM" id="SSF54713">
    <property type="entry name" value="Elongation factor Ts (EF-Ts), dimerisation domain"/>
    <property type="match status" value="1"/>
</dbReference>
<evidence type="ECO:0000313" key="6">
    <source>
        <dbReference type="EMBL" id="CDW84465.1"/>
    </source>
</evidence>
<dbReference type="Proteomes" id="UP000039865">
    <property type="component" value="Unassembled WGS sequence"/>
</dbReference>
<dbReference type="OrthoDB" id="277235at2759"/>
<dbReference type="GO" id="GO:0003746">
    <property type="term" value="F:translation elongation factor activity"/>
    <property type="evidence" value="ECO:0007669"/>
    <property type="project" value="UniProtKB-UniRule"/>
</dbReference>
<dbReference type="GO" id="GO:0005739">
    <property type="term" value="C:mitochondrion"/>
    <property type="evidence" value="ECO:0007669"/>
    <property type="project" value="UniProtKB-SubCell"/>
</dbReference>
<keyword evidence="7" id="KW-1185">Reference proteome</keyword>
<organism evidence="6 7">
    <name type="scientific">Stylonychia lemnae</name>
    <name type="common">Ciliate</name>
    <dbReference type="NCBI Taxonomy" id="5949"/>
    <lineage>
        <taxon>Eukaryota</taxon>
        <taxon>Sar</taxon>
        <taxon>Alveolata</taxon>
        <taxon>Ciliophora</taxon>
        <taxon>Intramacronucleata</taxon>
        <taxon>Spirotrichea</taxon>
        <taxon>Stichotrichia</taxon>
        <taxon>Sporadotrichida</taxon>
        <taxon>Oxytrichidae</taxon>
        <taxon>Stylonychinae</taxon>
        <taxon>Stylonychia</taxon>
    </lineage>
</organism>
<dbReference type="FunCoup" id="A0A078AQ22">
    <property type="interactions" value="247"/>
</dbReference>